<dbReference type="Proteomes" id="UP000218231">
    <property type="component" value="Unassembled WGS sequence"/>
</dbReference>
<evidence type="ECO:0000313" key="1">
    <source>
        <dbReference type="EMBL" id="PAV57393.1"/>
    </source>
</evidence>
<name>A0A2A2J712_9BILA</name>
<sequence>MLATRRKSVVIRTNERTGGWNAVDPPRVVIRHIGLSALGFISMITLTHSVRIRPIQVDDLKRDVNNPPTFLCPGIPRTTGKAPNSSQCELSPKFKMSIGQAHMTSVARLTTPVIRINEAFRYSAQCPLPAVAFSVIPVMPSKMYETAK</sequence>
<proteinExistence type="predicted"/>
<comment type="caution">
    <text evidence="1">The sequence shown here is derived from an EMBL/GenBank/DDBJ whole genome shotgun (WGS) entry which is preliminary data.</text>
</comment>
<keyword evidence="2" id="KW-1185">Reference proteome</keyword>
<dbReference type="EMBL" id="LIAE01010642">
    <property type="protein sequence ID" value="PAV57393.1"/>
    <property type="molecule type" value="Genomic_DNA"/>
</dbReference>
<reference evidence="1 2" key="1">
    <citation type="journal article" date="2017" name="Curr. Biol.">
        <title>Genome architecture and evolution of a unichromosomal asexual nematode.</title>
        <authorList>
            <person name="Fradin H."/>
            <person name="Zegar C."/>
            <person name="Gutwein M."/>
            <person name="Lucas J."/>
            <person name="Kovtun M."/>
            <person name="Corcoran D."/>
            <person name="Baugh L.R."/>
            <person name="Kiontke K."/>
            <person name="Gunsalus K."/>
            <person name="Fitch D.H."/>
            <person name="Piano F."/>
        </authorList>
    </citation>
    <scope>NUCLEOTIDE SEQUENCE [LARGE SCALE GENOMIC DNA]</scope>
    <source>
        <strain evidence="1">PF1309</strain>
    </source>
</reference>
<dbReference type="AlphaFoldDB" id="A0A2A2J712"/>
<accession>A0A2A2J712</accession>
<organism evidence="1 2">
    <name type="scientific">Diploscapter pachys</name>
    <dbReference type="NCBI Taxonomy" id="2018661"/>
    <lineage>
        <taxon>Eukaryota</taxon>
        <taxon>Metazoa</taxon>
        <taxon>Ecdysozoa</taxon>
        <taxon>Nematoda</taxon>
        <taxon>Chromadorea</taxon>
        <taxon>Rhabditida</taxon>
        <taxon>Rhabditina</taxon>
        <taxon>Rhabditomorpha</taxon>
        <taxon>Rhabditoidea</taxon>
        <taxon>Rhabditidae</taxon>
        <taxon>Diploscapter</taxon>
    </lineage>
</organism>
<protein>
    <submittedName>
        <fullName evidence="1">Uncharacterized protein</fullName>
    </submittedName>
</protein>
<evidence type="ECO:0000313" key="2">
    <source>
        <dbReference type="Proteomes" id="UP000218231"/>
    </source>
</evidence>
<gene>
    <name evidence="1" type="ORF">WR25_00305</name>
</gene>